<protein>
    <submittedName>
        <fullName evidence="1">Uncharacterized protein</fullName>
    </submittedName>
</protein>
<comment type="caution">
    <text evidence="1">The sequence shown here is derived from an EMBL/GenBank/DDBJ whole genome shotgun (WGS) entry which is preliminary data.</text>
</comment>
<reference evidence="1 2" key="1">
    <citation type="journal article" date="2016" name="Front. Microbiol.">
        <title>Genome and transcriptome sequences reveal the specific parasitism of the nematophagous Purpureocillium lilacinum 36-1.</title>
        <authorList>
            <person name="Xie J."/>
            <person name="Li S."/>
            <person name="Mo C."/>
            <person name="Xiao X."/>
            <person name="Peng D."/>
            <person name="Wang G."/>
            <person name="Xiao Y."/>
        </authorList>
    </citation>
    <scope>NUCLEOTIDE SEQUENCE [LARGE SCALE GENOMIC DNA]</scope>
    <source>
        <strain evidence="1 2">36-1</strain>
    </source>
</reference>
<proteinExistence type="predicted"/>
<sequence length="566" mass="63061">MANFLFPCTTSVDHVKKQNNYHTILSDVVRSASDAIDALSLFRQLLTQHKAVTRSSGLTAFDAHGGDAGCHLRAAMFLDAYTKYDDIAFRDPMVLAHFDACLSKTIEGLRHVKANGVELYYNLVQDCLSSEDVGLPPKEATPRQILRRLGWADEVYTEPTWKRRTKGDPAEVHYPREPLAVSAEHEPSRDIVDGVLQRPSWNVFDAPVMIRFIVYAYTLSKYKRFLFNGWKITGMVDPRQVRGLTDALATSAAQNKQYKRPGSNRLEKEFKELKVWLSGLSTDWLLATCTKLPQLRQMTCLLERSIQLSPRAIEVVPCYLGYLVVRGFLASIRSPVIIVDRHFCGDGFMSLSRGNKEGTQKGCGNGVRWSLRQSSIMSLMESKDRRPHVVIMGNSLDGPTSAYTSLILSASRDAGKKVFPHAIDCATGCSSNEHHISQFMAANHDQLILSYFAIHGSYPFELRDGADEKAFVDGCVSSWAHTRQGSAMAQNLLPRWRADARVSDSVGAGITNMDTFMLQHVFTEFRGVLGHLLARSLLKADLLPVNAQFGGEETANCGVRRCYVSA</sequence>
<name>A0A2U3EHL0_PURLI</name>
<gene>
    <name evidence="1" type="ORF">PCL_09283</name>
</gene>
<dbReference type="EMBL" id="LCWV01000004">
    <property type="protein sequence ID" value="PWI74007.1"/>
    <property type="molecule type" value="Genomic_DNA"/>
</dbReference>
<dbReference type="Proteomes" id="UP000245956">
    <property type="component" value="Unassembled WGS sequence"/>
</dbReference>
<accession>A0A2U3EHL0</accession>
<evidence type="ECO:0000313" key="1">
    <source>
        <dbReference type="EMBL" id="PWI74007.1"/>
    </source>
</evidence>
<evidence type="ECO:0000313" key="2">
    <source>
        <dbReference type="Proteomes" id="UP000245956"/>
    </source>
</evidence>
<dbReference type="AlphaFoldDB" id="A0A2U3EHL0"/>
<organism evidence="1 2">
    <name type="scientific">Purpureocillium lilacinum</name>
    <name type="common">Paecilomyces lilacinus</name>
    <dbReference type="NCBI Taxonomy" id="33203"/>
    <lineage>
        <taxon>Eukaryota</taxon>
        <taxon>Fungi</taxon>
        <taxon>Dikarya</taxon>
        <taxon>Ascomycota</taxon>
        <taxon>Pezizomycotina</taxon>
        <taxon>Sordariomycetes</taxon>
        <taxon>Hypocreomycetidae</taxon>
        <taxon>Hypocreales</taxon>
        <taxon>Ophiocordycipitaceae</taxon>
        <taxon>Purpureocillium</taxon>
    </lineage>
</organism>